<dbReference type="EMBL" id="BAAABV010000015">
    <property type="protein sequence ID" value="GAA0288074.1"/>
    <property type="molecule type" value="Genomic_DNA"/>
</dbReference>
<dbReference type="InterPro" id="IPR029058">
    <property type="entry name" value="AB_hydrolase_fold"/>
</dbReference>
<dbReference type="Pfam" id="PF00135">
    <property type="entry name" value="COesterase"/>
    <property type="match status" value="1"/>
</dbReference>
<comment type="similarity">
    <text evidence="1 3">Belongs to the type-B carboxylesterase/lipase family.</text>
</comment>
<dbReference type="Proteomes" id="UP001501867">
    <property type="component" value="Unassembled WGS sequence"/>
</dbReference>
<protein>
    <recommendedName>
        <fullName evidence="3">Carboxylic ester hydrolase</fullName>
        <ecNumber evidence="3">3.1.1.-</ecNumber>
    </recommendedName>
</protein>
<gene>
    <name evidence="6" type="ORF">GCM10010302_28040</name>
</gene>
<evidence type="ECO:0000256" key="1">
    <source>
        <dbReference type="ARBA" id="ARBA00005964"/>
    </source>
</evidence>
<dbReference type="InterPro" id="IPR050309">
    <property type="entry name" value="Type-B_Carboxylest/Lipase"/>
</dbReference>
<organism evidence="6 7">
    <name type="scientific">Streptomyces polychromogenes</name>
    <dbReference type="NCBI Taxonomy" id="67342"/>
    <lineage>
        <taxon>Bacteria</taxon>
        <taxon>Bacillati</taxon>
        <taxon>Actinomycetota</taxon>
        <taxon>Actinomycetes</taxon>
        <taxon>Kitasatosporales</taxon>
        <taxon>Streptomycetaceae</taxon>
        <taxon>Streptomyces</taxon>
    </lineage>
</organism>
<evidence type="ECO:0000256" key="3">
    <source>
        <dbReference type="RuleBase" id="RU361235"/>
    </source>
</evidence>
<reference evidence="7" key="1">
    <citation type="journal article" date="2019" name="Int. J. Syst. Evol. Microbiol.">
        <title>The Global Catalogue of Microorganisms (GCM) 10K type strain sequencing project: providing services to taxonomists for standard genome sequencing and annotation.</title>
        <authorList>
            <consortium name="The Broad Institute Genomics Platform"/>
            <consortium name="The Broad Institute Genome Sequencing Center for Infectious Disease"/>
            <person name="Wu L."/>
            <person name="Ma J."/>
        </authorList>
    </citation>
    <scope>NUCLEOTIDE SEQUENCE [LARGE SCALE GENOMIC DNA]</scope>
    <source>
        <strain evidence="7">JCM 4505</strain>
    </source>
</reference>
<evidence type="ECO:0000256" key="4">
    <source>
        <dbReference type="SAM" id="MobiDB-lite"/>
    </source>
</evidence>
<dbReference type="SUPFAM" id="SSF53474">
    <property type="entry name" value="alpha/beta-Hydrolases"/>
    <property type="match status" value="1"/>
</dbReference>
<dbReference type="EC" id="3.1.1.-" evidence="3"/>
<feature type="domain" description="Carboxylesterase type B" evidence="5">
    <location>
        <begin position="57"/>
        <end position="536"/>
    </location>
</feature>
<dbReference type="RefSeq" id="WP_344158067.1">
    <property type="nucleotide sequence ID" value="NZ_BAAABV010000015.1"/>
</dbReference>
<dbReference type="InterPro" id="IPR002018">
    <property type="entry name" value="CarbesteraseB"/>
</dbReference>
<keyword evidence="2 3" id="KW-0378">Hydrolase</keyword>
<keyword evidence="7" id="KW-1185">Reference proteome</keyword>
<evidence type="ECO:0000259" key="5">
    <source>
        <dbReference type="Pfam" id="PF00135"/>
    </source>
</evidence>
<proteinExistence type="inferred from homology"/>
<dbReference type="PROSITE" id="PS00122">
    <property type="entry name" value="CARBOXYLESTERASE_B_1"/>
    <property type="match status" value="1"/>
</dbReference>
<accession>A0ABP3F2I0</accession>
<evidence type="ECO:0000313" key="7">
    <source>
        <dbReference type="Proteomes" id="UP001501867"/>
    </source>
</evidence>
<dbReference type="InterPro" id="IPR019826">
    <property type="entry name" value="Carboxylesterase_B_AS"/>
</dbReference>
<comment type="caution">
    <text evidence="6">The sequence shown here is derived from an EMBL/GenBank/DDBJ whole genome shotgun (WGS) entry which is preliminary data.</text>
</comment>
<dbReference type="Gene3D" id="3.40.50.1820">
    <property type="entry name" value="alpha/beta hydrolase"/>
    <property type="match status" value="1"/>
</dbReference>
<dbReference type="PANTHER" id="PTHR11559">
    <property type="entry name" value="CARBOXYLESTERASE"/>
    <property type="match status" value="1"/>
</dbReference>
<evidence type="ECO:0000256" key="2">
    <source>
        <dbReference type="ARBA" id="ARBA00022801"/>
    </source>
</evidence>
<sequence>MPDPRTDRRPRRSGRPPRGLPGALLPVVLPALLLLCAAGSGPPSAARVAGGAGAAERPVVRTAEGPVRGRAHGAYDTFEGIPYAAPPTGPLRWRPPQGAPRRAAVLDAGAPGARCPQLPAIGPGGPSGSEDCLYLNVTAPAGRGAARPVMVWFHGGGFRLGAADLYAPEPLAVRGDGAVVVTVNYRLGILGFFGHPELGGAPDFGLADQQAALRWVRANAAAFGGDPGRVTVFGESAGGLSVCAHLTAPGSAGLFHRAIVQSGSCSTTMPPYSLLPTVGTYEPFVPEERVAGAGVAAADGLGCGGRPAGKVLDCLRALDARRLVTAELTERFSGVAYGNALLPVEPRRALETGRFHRVPVVQGSTVDEMRLFVSQTLATYPVDGRRDYGERLRASFGASAPAVAAAYPEAAYPSAAIAWATALSDASFTCPTLRDSRALARHVPVYGYLFSDSRAPNFTGLPERAGFPFGAAHGFELPYLFRTVPLTAPQTELSERMTGYWTRFAGTGSPDAPGAPAWPRFDGRTPSVLRLAPGPGGIRPVDAAAAHHCALWDGLPVPEPGTGG</sequence>
<feature type="region of interest" description="Disordered" evidence="4">
    <location>
        <begin position="1"/>
        <end position="21"/>
    </location>
</feature>
<name>A0ABP3F2I0_9ACTN</name>
<evidence type="ECO:0000313" key="6">
    <source>
        <dbReference type="EMBL" id="GAA0288074.1"/>
    </source>
</evidence>